<dbReference type="InterPro" id="IPR024682">
    <property type="entry name" value="Npl4_Ub-like_dom"/>
</dbReference>
<feature type="domain" description="MPN" evidence="6">
    <location>
        <begin position="160"/>
        <end position="317"/>
    </location>
</feature>
<dbReference type="SUPFAM" id="SSF54236">
    <property type="entry name" value="Ubiquitin-like"/>
    <property type="match status" value="1"/>
</dbReference>
<comment type="subcellular location">
    <subcellularLocation>
        <location evidence="2">Cytoplasm</location>
        <location evidence="2">Perinuclear region</location>
    </subcellularLocation>
    <subcellularLocation>
        <location evidence="1">Nucleus membrane</location>
        <topology evidence="1">Peripheral membrane protein</topology>
        <orientation evidence="1">Cytoplasmic side</orientation>
    </subcellularLocation>
</comment>
<dbReference type="InterPro" id="IPR037518">
    <property type="entry name" value="MPN"/>
</dbReference>
<evidence type="ECO:0000313" key="7">
    <source>
        <dbReference type="EMBL" id="CAG8576386.1"/>
    </source>
</evidence>
<keyword evidence="8" id="KW-1185">Reference proteome</keyword>
<dbReference type="GO" id="GO:0031625">
    <property type="term" value="F:ubiquitin protein ligase binding"/>
    <property type="evidence" value="ECO:0007669"/>
    <property type="project" value="TreeGrafter"/>
</dbReference>
<dbReference type="GO" id="GO:0006511">
    <property type="term" value="P:ubiquitin-dependent protein catabolic process"/>
    <property type="evidence" value="ECO:0007669"/>
    <property type="project" value="InterPro"/>
</dbReference>
<evidence type="ECO:0000313" key="8">
    <source>
        <dbReference type="Proteomes" id="UP000789396"/>
    </source>
</evidence>
<dbReference type="Proteomes" id="UP000789396">
    <property type="component" value="Unassembled WGS sequence"/>
</dbReference>
<dbReference type="PROSITE" id="PS50249">
    <property type="entry name" value="MPN"/>
    <property type="match status" value="1"/>
</dbReference>
<feature type="non-terminal residue" evidence="7">
    <location>
        <position position="346"/>
    </location>
</feature>
<dbReference type="CDD" id="cd08061">
    <property type="entry name" value="MPN_NPL4"/>
    <property type="match status" value="1"/>
</dbReference>
<organism evidence="7 8">
    <name type="scientific">Racocetra fulgida</name>
    <dbReference type="NCBI Taxonomy" id="60492"/>
    <lineage>
        <taxon>Eukaryota</taxon>
        <taxon>Fungi</taxon>
        <taxon>Fungi incertae sedis</taxon>
        <taxon>Mucoromycota</taxon>
        <taxon>Glomeromycotina</taxon>
        <taxon>Glomeromycetes</taxon>
        <taxon>Diversisporales</taxon>
        <taxon>Gigasporaceae</taxon>
        <taxon>Racocetra</taxon>
    </lineage>
</organism>
<dbReference type="PANTHER" id="PTHR12710:SF0">
    <property type="entry name" value="NUCLEAR PROTEIN LOCALIZATION PROTEIN 4 HOMOLOG"/>
    <property type="match status" value="1"/>
</dbReference>
<protein>
    <recommendedName>
        <fullName evidence="4">Nuclear protein localization protein 4</fullName>
    </recommendedName>
</protein>
<evidence type="ECO:0000256" key="5">
    <source>
        <dbReference type="ARBA" id="ARBA00024703"/>
    </source>
</evidence>
<evidence type="ECO:0000259" key="6">
    <source>
        <dbReference type="PROSITE" id="PS50249"/>
    </source>
</evidence>
<gene>
    <name evidence="7" type="ORF">RFULGI_LOCUS5662</name>
</gene>
<dbReference type="GO" id="GO:0031965">
    <property type="term" value="C:nuclear membrane"/>
    <property type="evidence" value="ECO:0007669"/>
    <property type="project" value="UniProtKB-SubCell"/>
</dbReference>
<dbReference type="Pfam" id="PF11543">
    <property type="entry name" value="UN_NPL4"/>
    <property type="match status" value="1"/>
</dbReference>
<evidence type="ECO:0000256" key="1">
    <source>
        <dbReference type="ARBA" id="ARBA00004335"/>
    </source>
</evidence>
<accession>A0A9N9BQR8</accession>
<dbReference type="GO" id="GO:0043130">
    <property type="term" value="F:ubiquitin binding"/>
    <property type="evidence" value="ECO:0007669"/>
    <property type="project" value="TreeGrafter"/>
</dbReference>
<dbReference type="InterPro" id="IPR007716">
    <property type="entry name" value="NPL4_Zn-bd_put"/>
</dbReference>
<evidence type="ECO:0000256" key="2">
    <source>
        <dbReference type="ARBA" id="ARBA00004556"/>
    </source>
</evidence>
<evidence type="ECO:0000256" key="3">
    <source>
        <dbReference type="ARBA" id="ARBA00011025"/>
    </source>
</evidence>
<evidence type="ECO:0000256" key="4">
    <source>
        <dbReference type="ARBA" id="ARBA00019709"/>
    </source>
</evidence>
<dbReference type="EMBL" id="CAJVPZ010006667">
    <property type="protein sequence ID" value="CAG8576386.1"/>
    <property type="molecule type" value="Genomic_DNA"/>
</dbReference>
<reference evidence="7" key="1">
    <citation type="submission" date="2021-06" db="EMBL/GenBank/DDBJ databases">
        <authorList>
            <person name="Kallberg Y."/>
            <person name="Tangrot J."/>
            <person name="Rosling A."/>
        </authorList>
    </citation>
    <scope>NUCLEOTIDE SEQUENCE</scope>
    <source>
        <strain evidence="7">IN212</strain>
    </source>
</reference>
<sequence>LVRIRSKQGTVRIEVDPTDDISVLGTKIANNLNIADHSSITISDKPTTSTPIRDLVGKSISELGIRHGDLLFITYQENVIAESSQANNVETKASMSFDIKQDPIDDFLEKQDGLIKQEPDLRVKKNCSGTHAPWPEGICTKCQPGAITLQLQEYRMVDHVEFSASSLINNFIHFWRSTGTQRFGYLYGRYEQYPDVPLGVKAVVEAIYEPPQEDEVDGLTLILPWNEEKLVDEVAMNCGLQKNKHPTISKWCASGKFNSRFVTCVVTGNTNGDIDVSAYQASNICTSMVAEDIIEASVDPSIVRVKESTSEKYVPEVFYKYKNNYGVNVQKSAKPCFPVEYLLVNV</sequence>
<comment type="function">
    <text evidence="5">Involved in the import of nuclear-targeted proteins into the nucleus and the export of poly(A) RNA out of the nucleus. Has a role in the endoplasmic reticulum-associated degradation (ERAD) pathway.</text>
</comment>
<dbReference type="AlphaFoldDB" id="A0A9N9BQR8"/>
<dbReference type="Gene3D" id="3.10.20.90">
    <property type="entry name" value="Phosphatidylinositol 3-kinase Catalytic Subunit, Chain A, domain 1"/>
    <property type="match status" value="1"/>
</dbReference>
<dbReference type="InterPro" id="IPR007717">
    <property type="entry name" value="NPL4_C"/>
</dbReference>
<comment type="caution">
    <text evidence="7">The sequence shown here is derived from an EMBL/GenBank/DDBJ whole genome shotgun (WGS) entry which is preliminary data.</text>
</comment>
<dbReference type="PANTHER" id="PTHR12710">
    <property type="entry name" value="NUCLEAR PROTEIN LOCALIZATION 4"/>
    <property type="match status" value="1"/>
</dbReference>
<dbReference type="OrthoDB" id="10251089at2759"/>
<dbReference type="InterPro" id="IPR029071">
    <property type="entry name" value="Ubiquitin-like_domsf"/>
</dbReference>
<comment type="similarity">
    <text evidence="3">Belongs to the NPL4 family.</text>
</comment>
<dbReference type="InterPro" id="IPR016563">
    <property type="entry name" value="Npl4"/>
</dbReference>
<dbReference type="Pfam" id="PF05021">
    <property type="entry name" value="NPL4"/>
    <property type="match status" value="1"/>
</dbReference>
<name>A0A9N9BQR8_9GLOM</name>
<dbReference type="Pfam" id="PF05020">
    <property type="entry name" value="zf-NPL4"/>
    <property type="match status" value="1"/>
</dbReference>
<proteinExistence type="inferred from homology"/>
<dbReference type="GO" id="GO:0048471">
    <property type="term" value="C:perinuclear region of cytoplasm"/>
    <property type="evidence" value="ECO:0007669"/>
    <property type="project" value="UniProtKB-SubCell"/>
</dbReference>